<evidence type="ECO:0000313" key="5">
    <source>
        <dbReference type="Proteomes" id="UP000015105"/>
    </source>
</evidence>
<reference evidence="4" key="3">
    <citation type="journal article" date="2017" name="Nature">
        <title>Genome sequence of the progenitor of the wheat D genome Aegilops tauschii.</title>
        <authorList>
            <person name="Luo M.C."/>
            <person name="Gu Y.Q."/>
            <person name="Puiu D."/>
            <person name="Wang H."/>
            <person name="Twardziok S.O."/>
            <person name="Deal K.R."/>
            <person name="Huo N."/>
            <person name="Zhu T."/>
            <person name="Wang L."/>
            <person name="Wang Y."/>
            <person name="McGuire P.E."/>
            <person name="Liu S."/>
            <person name="Long H."/>
            <person name="Ramasamy R.K."/>
            <person name="Rodriguez J.C."/>
            <person name="Van S.L."/>
            <person name="Yuan L."/>
            <person name="Wang Z."/>
            <person name="Xia Z."/>
            <person name="Xiao L."/>
            <person name="Anderson O.D."/>
            <person name="Ouyang S."/>
            <person name="Liang Y."/>
            <person name="Zimin A.V."/>
            <person name="Pertea G."/>
            <person name="Qi P."/>
            <person name="Bennetzen J.L."/>
            <person name="Dai X."/>
            <person name="Dawson M.W."/>
            <person name="Muller H.G."/>
            <person name="Kugler K."/>
            <person name="Rivarola-Duarte L."/>
            <person name="Spannagl M."/>
            <person name="Mayer K.F.X."/>
            <person name="Lu F.H."/>
            <person name="Bevan M.W."/>
            <person name="Leroy P."/>
            <person name="Li P."/>
            <person name="You F.M."/>
            <person name="Sun Q."/>
            <person name="Liu Z."/>
            <person name="Lyons E."/>
            <person name="Wicker T."/>
            <person name="Salzberg S.L."/>
            <person name="Devos K.M."/>
            <person name="Dvorak J."/>
        </authorList>
    </citation>
    <scope>NUCLEOTIDE SEQUENCE [LARGE SCALE GENOMIC DNA]</scope>
    <source>
        <strain evidence="4">cv. AL8/78</strain>
    </source>
</reference>
<reference evidence="4" key="5">
    <citation type="journal article" date="2021" name="G3 (Bethesda)">
        <title>Aegilops tauschii genome assembly Aet v5.0 features greater sequence contiguity and improved annotation.</title>
        <authorList>
            <person name="Wang L."/>
            <person name="Zhu T."/>
            <person name="Rodriguez J.C."/>
            <person name="Deal K.R."/>
            <person name="Dubcovsky J."/>
            <person name="McGuire P.E."/>
            <person name="Lux T."/>
            <person name="Spannagl M."/>
            <person name="Mayer K.F.X."/>
            <person name="Baldrich P."/>
            <person name="Meyers B.C."/>
            <person name="Huo N."/>
            <person name="Gu Y.Q."/>
            <person name="Zhou H."/>
            <person name="Devos K.M."/>
            <person name="Bennetzen J.L."/>
            <person name="Unver T."/>
            <person name="Budak H."/>
            <person name="Gulick P.J."/>
            <person name="Galiba G."/>
            <person name="Kalapos B."/>
            <person name="Nelson D.R."/>
            <person name="Li P."/>
            <person name="You F.M."/>
            <person name="Luo M.C."/>
            <person name="Dvorak J."/>
        </authorList>
    </citation>
    <scope>NUCLEOTIDE SEQUENCE [LARGE SCALE GENOMIC DNA]</scope>
    <source>
        <strain evidence="4">cv. AL8/78</strain>
    </source>
</reference>
<evidence type="ECO:0000313" key="4">
    <source>
        <dbReference type="EnsemblPlants" id="AET1Gv20505400.8"/>
    </source>
</evidence>
<dbReference type="GeneID" id="109780990"/>
<dbReference type="EnsemblPlants" id="AET1Gv20505400.10">
    <property type="protein sequence ID" value="AET1Gv20505400.10"/>
    <property type="gene ID" value="AET1Gv20505400"/>
</dbReference>
<name>A0A452YQN1_AEGTS</name>
<dbReference type="Proteomes" id="UP000015105">
    <property type="component" value="Chromosome 1D"/>
</dbReference>
<dbReference type="Gramene" id="AET1Gv20505400.5">
    <property type="protein sequence ID" value="AET1Gv20505400.5"/>
    <property type="gene ID" value="AET1Gv20505400"/>
</dbReference>
<dbReference type="PANTHER" id="PTHR32166">
    <property type="entry name" value="OSJNBA0013A04.12 PROTEIN"/>
    <property type="match status" value="1"/>
</dbReference>
<keyword evidence="2" id="KW-1133">Transmembrane helix</keyword>
<sequence>MYKKNIPFNAVNDDDFKQYCEALGRFGPKWKPPSQYMLREKMLLQEVERTKDLMKPHELERVETGCSIMTDAWTDKKRRRIMNLCVHCKLGTAFLESKEASTDAHTILYIFNYVVECIEKIGAENVVQVVKDNASNNMGAKEMLKGKWPKIFWSSCATHTLNLMVEAIGKLKQFGPTIIKAKQMTIFLYAHHKTLSLMRSFMKKRDTVRPGVTRFASAFITLQSLVSKKKELRAMVCSDEWEACKHTKTVKGKAANTTIMSRGFWKNVSLCIKVCLWGLFASSHMLGCLHLCISKLGLFASCQVVIVVVVTCAFIMLGLFARAYMTHLIIFMLPCKVFEPLVKVLRLADGDGPSMASMYGELISAKREIKVAVENSEKHYLVITNAMNTKMSGRLDSPLHMAAYILNPKYSYADPSIFTDVEVVAALMEVMETFYYDDDIKQNKVFNIDFTKFKKKEGMFGKVAALKAMENNNFDAADWWPTLQHMAIRILNLTTSSSGCERNWSTFEMVDAKRRNKLDVACRDNLVYIQFNERMIDKRKKLSSSSDVLLGEDASRAQDWICEEAYIDDEFDPTTGVPYNIIDEAMGESEPTELRRSARVRELHEVEEYVEDDDDESDHAVDTEDDEIDYESDDDGVMATKDDDDEEEPPQP</sequence>
<reference evidence="5" key="1">
    <citation type="journal article" date="2014" name="Science">
        <title>Ancient hybridizations among the ancestral genomes of bread wheat.</title>
        <authorList>
            <consortium name="International Wheat Genome Sequencing Consortium,"/>
            <person name="Marcussen T."/>
            <person name="Sandve S.R."/>
            <person name="Heier L."/>
            <person name="Spannagl M."/>
            <person name="Pfeifer M."/>
            <person name="Jakobsen K.S."/>
            <person name="Wulff B.B."/>
            <person name="Steuernagel B."/>
            <person name="Mayer K.F."/>
            <person name="Olsen O.A."/>
        </authorList>
    </citation>
    <scope>NUCLEOTIDE SEQUENCE [LARGE SCALE GENOMIC DNA]</scope>
    <source>
        <strain evidence="5">cv. AL8/78</strain>
    </source>
</reference>
<dbReference type="InterPro" id="IPR007021">
    <property type="entry name" value="DUF659"/>
</dbReference>
<dbReference type="OrthoDB" id="647610at2759"/>
<organism evidence="4 5">
    <name type="scientific">Aegilops tauschii subsp. strangulata</name>
    <name type="common">Goatgrass</name>
    <dbReference type="NCBI Taxonomy" id="200361"/>
    <lineage>
        <taxon>Eukaryota</taxon>
        <taxon>Viridiplantae</taxon>
        <taxon>Streptophyta</taxon>
        <taxon>Embryophyta</taxon>
        <taxon>Tracheophyta</taxon>
        <taxon>Spermatophyta</taxon>
        <taxon>Magnoliopsida</taxon>
        <taxon>Liliopsida</taxon>
        <taxon>Poales</taxon>
        <taxon>Poaceae</taxon>
        <taxon>BOP clade</taxon>
        <taxon>Pooideae</taxon>
        <taxon>Triticodae</taxon>
        <taxon>Triticeae</taxon>
        <taxon>Triticinae</taxon>
        <taxon>Aegilops</taxon>
    </lineage>
</organism>
<dbReference type="OMA" id="FEHCASV"/>
<protein>
    <recommendedName>
        <fullName evidence="3">DUF659 domain-containing protein</fullName>
    </recommendedName>
</protein>
<dbReference type="PANTHER" id="PTHR32166:SF74">
    <property type="entry name" value="OS05G0256350 PROTEIN"/>
    <property type="match status" value="1"/>
</dbReference>
<accession>A0A452YQN1</accession>
<keyword evidence="2" id="KW-0812">Transmembrane</keyword>
<dbReference type="Gramene" id="AET1Gv20505400.8">
    <property type="protein sequence ID" value="AET1Gv20505400.8"/>
    <property type="gene ID" value="AET1Gv20505400"/>
</dbReference>
<feature type="transmembrane region" description="Helical" evidence="2">
    <location>
        <begin position="298"/>
        <end position="321"/>
    </location>
</feature>
<dbReference type="Pfam" id="PF04937">
    <property type="entry name" value="DUF659"/>
    <property type="match status" value="1"/>
</dbReference>
<dbReference type="KEGG" id="ats:109780990"/>
<evidence type="ECO:0000259" key="3">
    <source>
        <dbReference type="Pfam" id="PF04937"/>
    </source>
</evidence>
<reference evidence="4" key="4">
    <citation type="submission" date="2019-03" db="UniProtKB">
        <authorList>
            <consortium name="EnsemblPlants"/>
        </authorList>
    </citation>
    <scope>IDENTIFICATION</scope>
</reference>
<evidence type="ECO:0000256" key="2">
    <source>
        <dbReference type="SAM" id="Phobius"/>
    </source>
</evidence>
<keyword evidence="2" id="KW-0472">Membrane</keyword>
<dbReference type="InterPro" id="IPR012337">
    <property type="entry name" value="RNaseH-like_sf"/>
</dbReference>
<dbReference type="EnsemblPlants" id="AET1Gv20505400.8">
    <property type="protein sequence ID" value="AET1Gv20505400.8"/>
    <property type="gene ID" value="AET1Gv20505400"/>
</dbReference>
<dbReference type="STRING" id="200361.A0A452YQN1"/>
<feature type="region of interest" description="Disordered" evidence="1">
    <location>
        <begin position="606"/>
        <end position="652"/>
    </location>
</feature>
<dbReference type="EnsemblPlants" id="AET1Gv20505400.5">
    <property type="protein sequence ID" value="AET1Gv20505400.5"/>
    <property type="gene ID" value="AET1Gv20505400"/>
</dbReference>
<dbReference type="RefSeq" id="XP_020195156.1">
    <property type="nucleotide sequence ID" value="XM_020339567.3"/>
</dbReference>
<reference evidence="5" key="2">
    <citation type="journal article" date="2017" name="Nat. Plants">
        <title>The Aegilops tauschii genome reveals multiple impacts of transposons.</title>
        <authorList>
            <person name="Zhao G."/>
            <person name="Zou C."/>
            <person name="Li K."/>
            <person name="Wang K."/>
            <person name="Li T."/>
            <person name="Gao L."/>
            <person name="Zhang X."/>
            <person name="Wang H."/>
            <person name="Yang Z."/>
            <person name="Liu X."/>
            <person name="Jiang W."/>
            <person name="Mao L."/>
            <person name="Kong X."/>
            <person name="Jiao Y."/>
            <person name="Jia J."/>
        </authorList>
    </citation>
    <scope>NUCLEOTIDE SEQUENCE [LARGE SCALE GENOMIC DNA]</scope>
    <source>
        <strain evidence="5">cv. AL8/78</strain>
    </source>
</reference>
<dbReference type="AlphaFoldDB" id="A0A452YQN1"/>
<feature type="compositionally biased region" description="Acidic residues" evidence="1">
    <location>
        <begin position="608"/>
        <end position="652"/>
    </location>
</feature>
<keyword evidence="5" id="KW-1185">Reference proteome</keyword>
<evidence type="ECO:0000256" key="1">
    <source>
        <dbReference type="SAM" id="MobiDB-lite"/>
    </source>
</evidence>
<proteinExistence type="predicted"/>
<dbReference type="SUPFAM" id="SSF53098">
    <property type="entry name" value="Ribonuclease H-like"/>
    <property type="match status" value="1"/>
</dbReference>
<feature type="domain" description="DUF659" evidence="3">
    <location>
        <begin position="33"/>
        <end position="183"/>
    </location>
</feature>
<dbReference type="Gramene" id="AET1Gv20505400.10">
    <property type="protein sequence ID" value="AET1Gv20505400.10"/>
    <property type="gene ID" value="AET1Gv20505400"/>
</dbReference>